<dbReference type="PATRIC" id="fig|1618443.3.peg.135"/>
<name>A0A0G1DLW8_9BACT</name>
<protein>
    <recommendedName>
        <fullName evidence="1">Spore protein YkvP/CgeB glycosyl transferase-like domain-containing protein</fullName>
    </recommendedName>
</protein>
<dbReference type="AlphaFoldDB" id="A0A0G1DLW8"/>
<dbReference type="Pfam" id="PF13524">
    <property type="entry name" value="Glyco_trans_1_2"/>
    <property type="match status" value="1"/>
</dbReference>
<dbReference type="EMBL" id="LCFP01000001">
    <property type="protein sequence ID" value="KKS98614.1"/>
    <property type="molecule type" value="Genomic_DNA"/>
</dbReference>
<dbReference type="Gene3D" id="3.40.50.2000">
    <property type="entry name" value="Glycogen Phosphorylase B"/>
    <property type="match status" value="1"/>
</dbReference>
<sequence length="371" mass="43218">MKIVFIDSYYPRFLGDFFREHPEAVSLSYDKHLRLLMDQFFGTSDFYSYNLQKEGFEARDIVANDEILQRKWAEENGLHLSQSGLMDDLARLPYSYRFLGRPAWMQQTILAQIKKYAPDIIYCQDMTLLEPETLRLMKRFVKLAVAQIASPLPAGKYFQYFDLVVTSFPHFVTRLRKMGKKSEYLKLAFERRVLKKIGAVSRDLQTVFVGSVTPYHRQGTKMLETVAKSAGLDFWGQYTSPGNPFSPLRRAYHGQAWGLDMYRILARAKIVINRHIDVAEDNANNMRLFEATGMGALLISDRKNNLPDLFKVGQEIEDYGSVDELLEKVKYFLADDKRRELIARAGQKRTLADHNYKKRMAELEEILRRYL</sequence>
<gene>
    <name evidence="2" type="ORF">UV73_C0001G0135</name>
</gene>
<proteinExistence type="predicted"/>
<feature type="domain" description="Spore protein YkvP/CgeB glycosyl transferase-like" evidence="1">
    <location>
        <begin position="221"/>
        <end position="364"/>
    </location>
</feature>
<evidence type="ECO:0000313" key="2">
    <source>
        <dbReference type="EMBL" id="KKS98614.1"/>
    </source>
</evidence>
<accession>A0A0G1DLW8</accession>
<dbReference type="Proteomes" id="UP000034894">
    <property type="component" value="Unassembled WGS sequence"/>
</dbReference>
<evidence type="ECO:0000313" key="3">
    <source>
        <dbReference type="Proteomes" id="UP000034894"/>
    </source>
</evidence>
<comment type="caution">
    <text evidence="2">The sequence shown here is derived from an EMBL/GenBank/DDBJ whole genome shotgun (WGS) entry which is preliminary data.</text>
</comment>
<dbReference type="InterPro" id="IPR055259">
    <property type="entry name" value="YkvP/CgeB_Glyco_trans-like"/>
</dbReference>
<reference evidence="2 3" key="1">
    <citation type="journal article" date="2015" name="Nature">
        <title>rRNA introns, odd ribosomes, and small enigmatic genomes across a large radiation of phyla.</title>
        <authorList>
            <person name="Brown C.T."/>
            <person name="Hug L.A."/>
            <person name="Thomas B.C."/>
            <person name="Sharon I."/>
            <person name="Castelle C.J."/>
            <person name="Singh A."/>
            <person name="Wilkins M.J."/>
            <person name="Williams K.H."/>
            <person name="Banfield J.F."/>
        </authorList>
    </citation>
    <scope>NUCLEOTIDE SEQUENCE [LARGE SCALE GENOMIC DNA]</scope>
</reference>
<evidence type="ECO:0000259" key="1">
    <source>
        <dbReference type="Pfam" id="PF13524"/>
    </source>
</evidence>
<organism evidence="2 3">
    <name type="scientific">Candidatus Gottesmanbacteria bacterium GW2011_GWA2_43_14</name>
    <dbReference type="NCBI Taxonomy" id="1618443"/>
    <lineage>
        <taxon>Bacteria</taxon>
        <taxon>Candidatus Gottesmaniibacteriota</taxon>
    </lineage>
</organism>
<dbReference type="STRING" id="1618443.UV73_C0001G0135"/>
<dbReference type="SUPFAM" id="SSF53756">
    <property type="entry name" value="UDP-Glycosyltransferase/glycogen phosphorylase"/>
    <property type="match status" value="1"/>
</dbReference>